<gene>
    <name evidence="6" type="ORF">GCM10010358_50920</name>
</gene>
<dbReference type="SUPFAM" id="SSF52540">
    <property type="entry name" value="P-loop containing nucleoside triphosphate hydrolases"/>
    <property type="match status" value="1"/>
</dbReference>
<dbReference type="Gene3D" id="3.40.50.300">
    <property type="entry name" value="P-loop containing nucleotide triphosphate hydrolases"/>
    <property type="match status" value="1"/>
</dbReference>
<keyword evidence="7" id="KW-1185">Reference proteome</keyword>
<keyword evidence="2" id="KW-0238">DNA-binding</keyword>
<evidence type="ECO:0000313" key="7">
    <source>
        <dbReference type="Proteomes" id="UP000619244"/>
    </source>
</evidence>
<feature type="domain" description="HTH luxR-type" evidence="5">
    <location>
        <begin position="847"/>
        <end position="912"/>
    </location>
</feature>
<dbReference type="Pfam" id="PF00196">
    <property type="entry name" value="GerE"/>
    <property type="match status" value="1"/>
</dbReference>
<evidence type="ECO:0000313" key="6">
    <source>
        <dbReference type="EMBL" id="GGX90739.1"/>
    </source>
</evidence>
<accession>A0A918NSA3</accession>
<dbReference type="Gene3D" id="1.10.10.10">
    <property type="entry name" value="Winged helix-like DNA-binding domain superfamily/Winged helix DNA-binding domain"/>
    <property type="match status" value="1"/>
</dbReference>
<comment type="caution">
    <text evidence="6">The sequence shown here is derived from an EMBL/GenBank/DDBJ whole genome shotgun (WGS) entry which is preliminary data.</text>
</comment>
<evidence type="ECO:0000256" key="4">
    <source>
        <dbReference type="SAM" id="MobiDB-lite"/>
    </source>
</evidence>
<dbReference type="PROSITE" id="PS50043">
    <property type="entry name" value="HTH_LUXR_2"/>
    <property type="match status" value="1"/>
</dbReference>
<dbReference type="PANTHER" id="PTHR44688:SF16">
    <property type="entry name" value="DNA-BINDING TRANSCRIPTIONAL ACTIVATOR DEVR_DOSR"/>
    <property type="match status" value="1"/>
</dbReference>
<feature type="region of interest" description="Disordered" evidence="4">
    <location>
        <begin position="13"/>
        <end position="32"/>
    </location>
</feature>
<dbReference type="InterPro" id="IPR011990">
    <property type="entry name" value="TPR-like_helical_dom_sf"/>
</dbReference>
<organism evidence="6 7">
    <name type="scientific">Streptomyces minutiscleroticus</name>
    <dbReference type="NCBI Taxonomy" id="68238"/>
    <lineage>
        <taxon>Bacteria</taxon>
        <taxon>Bacillati</taxon>
        <taxon>Actinomycetota</taxon>
        <taxon>Actinomycetes</taxon>
        <taxon>Kitasatosporales</taxon>
        <taxon>Streptomycetaceae</taxon>
        <taxon>Streptomyces</taxon>
    </lineage>
</organism>
<keyword evidence="1" id="KW-0805">Transcription regulation</keyword>
<proteinExistence type="predicted"/>
<dbReference type="Proteomes" id="UP000619244">
    <property type="component" value="Unassembled WGS sequence"/>
</dbReference>
<dbReference type="PANTHER" id="PTHR44688">
    <property type="entry name" value="DNA-BINDING TRANSCRIPTIONAL ACTIVATOR DEVR_DOSR"/>
    <property type="match status" value="1"/>
</dbReference>
<dbReference type="Gene3D" id="1.25.40.10">
    <property type="entry name" value="Tetratricopeptide repeat domain"/>
    <property type="match status" value="1"/>
</dbReference>
<keyword evidence="3" id="KW-0804">Transcription</keyword>
<dbReference type="SMART" id="SM00421">
    <property type="entry name" value="HTH_LUXR"/>
    <property type="match status" value="1"/>
</dbReference>
<dbReference type="InterPro" id="IPR000792">
    <property type="entry name" value="Tscrpt_reg_LuxR_C"/>
</dbReference>
<dbReference type="InterPro" id="IPR036388">
    <property type="entry name" value="WH-like_DNA-bd_sf"/>
</dbReference>
<evidence type="ECO:0000256" key="2">
    <source>
        <dbReference type="ARBA" id="ARBA00023125"/>
    </source>
</evidence>
<evidence type="ECO:0000256" key="3">
    <source>
        <dbReference type="ARBA" id="ARBA00023163"/>
    </source>
</evidence>
<dbReference type="CDD" id="cd06170">
    <property type="entry name" value="LuxR_C_like"/>
    <property type="match status" value="1"/>
</dbReference>
<dbReference type="InterPro" id="IPR059106">
    <property type="entry name" value="WHD_MalT"/>
</dbReference>
<evidence type="ECO:0000259" key="5">
    <source>
        <dbReference type="PROSITE" id="PS50043"/>
    </source>
</evidence>
<sequence>MARPERTVAVNTVTDTLGDDGRERSAPGVDPAGDPFLHTRFVVPARPATFLRRRRLVGHLNQALSTSLTLVDGPAGAGKTLLVADWATTLRGPVAWLTAEGTDRTPGVFWAYVLQALRFGGTGLPPGIGGPADAGRVDHTLLVRLAEHLSERDRPVTLVLDEFERVRSGEIADQVQFVLQHAGPGLRLVLVTRTEPLLPLHRYRAAGDITEIRGAELAFADDEAAALLAAHGLHLAAPGVRALVERTQGWAAGLRLCALAAQQSPDPEAYLKEFEAGQSTVADFLLAEVLKSRPAETQDLLLRSSVLTRFRPELVNALTGRDDAETLLGELHRDNAFVAHLGHSCYRLHPLFAEILRAHLRVRFPGLEGELHRRAAHWLSRSGSLAEALEHGAAAGDWEFTARALVDGLAIGQLFTGLRSDGLARLFSGMPPGTPGRCAHLVRAALALSRGDVDGGLARLRRAEEEPGGEERESVPARLSHVLLRVLAARMTGAPAAAERAVRTARELRRSVPDEQLDGHPEFTALLLTNLGAVRLWAGHAEEARTALTAAAGCPGTAATAPLRQECLGYLAWADLLDGWLNRAERQARAALAEAERFSLAPPPHASTAWLVLAAVATDRSELDVAQAHLDRSTVRRGAPAGACGGRAPDPVTTAAQAVVRARLLLARGHLRAALVALDAAVPATGVTVPSPWAEDCAALVTAAVHLAEGRPGTAAKALEAAAERSPARAVAAARARLELGEHEEASRLLDAAPLRAHHGPALTVRATLVRARAADLRGDTAAARRLLARALLDARRERLRRPFLEAGPWVRRLLGPGPGHDPSWDWLSPRTDADAHGRPAEPSPYPAVVVERLSGRERDVLERLAQMMSTEEIAADLYVSVNTVKTHLKSVYRKLSVNRRGDAVRRARELRLL</sequence>
<reference evidence="6" key="1">
    <citation type="journal article" date="2014" name="Int. J. Syst. Evol. Microbiol.">
        <title>Complete genome sequence of Corynebacterium casei LMG S-19264T (=DSM 44701T), isolated from a smear-ripened cheese.</title>
        <authorList>
            <consortium name="US DOE Joint Genome Institute (JGI-PGF)"/>
            <person name="Walter F."/>
            <person name="Albersmeier A."/>
            <person name="Kalinowski J."/>
            <person name="Ruckert C."/>
        </authorList>
    </citation>
    <scope>NUCLEOTIDE SEQUENCE</scope>
    <source>
        <strain evidence="6">JCM 4790</strain>
    </source>
</reference>
<dbReference type="SUPFAM" id="SSF46894">
    <property type="entry name" value="C-terminal effector domain of the bipartite response regulators"/>
    <property type="match status" value="1"/>
</dbReference>
<evidence type="ECO:0000256" key="1">
    <source>
        <dbReference type="ARBA" id="ARBA00023015"/>
    </source>
</evidence>
<dbReference type="InterPro" id="IPR027417">
    <property type="entry name" value="P-loop_NTPase"/>
</dbReference>
<dbReference type="AlphaFoldDB" id="A0A918NSA3"/>
<dbReference type="EMBL" id="BMVU01000028">
    <property type="protein sequence ID" value="GGX90739.1"/>
    <property type="molecule type" value="Genomic_DNA"/>
</dbReference>
<dbReference type="Pfam" id="PF25873">
    <property type="entry name" value="WHD_MalT"/>
    <property type="match status" value="1"/>
</dbReference>
<dbReference type="PRINTS" id="PR00038">
    <property type="entry name" value="HTHLUXR"/>
</dbReference>
<dbReference type="GO" id="GO:0003677">
    <property type="term" value="F:DNA binding"/>
    <property type="evidence" value="ECO:0007669"/>
    <property type="project" value="UniProtKB-KW"/>
</dbReference>
<dbReference type="InterPro" id="IPR016032">
    <property type="entry name" value="Sig_transdc_resp-reg_C-effctor"/>
</dbReference>
<name>A0A918NSA3_9ACTN</name>
<dbReference type="GO" id="GO:0006355">
    <property type="term" value="P:regulation of DNA-templated transcription"/>
    <property type="evidence" value="ECO:0007669"/>
    <property type="project" value="InterPro"/>
</dbReference>
<protein>
    <submittedName>
        <fullName evidence="6">Transcriptional regulator</fullName>
    </submittedName>
</protein>
<reference evidence="6" key="2">
    <citation type="submission" date="2020-09" db="EMBL/GenBank/DDBJ databases">
        <authorList>
            <person name="Sun Q."/>
            <person name="Ohkuma M."/>
        </authorList>
    </citation>
    <scope>NUCLEOTIDE SEQUENCE</scope>
    <source>
        <strain evidence="6">JCM 4790</strain>
    </source>
</reference>